<dbReference type="SUPFAM" id="SSF51306">
    <property type="entry name" value="LexA/Signal peptidase"/>
    <property type="match status" value="1"/>
</dbReference>
<dbReference type="Gene3D" id="2.10.109.10">
    <property type="entry name" value="Umud Fragment, subunit A"/>
    <property type="match status" value="1"/>
</dbReference>
<gene>
    <name evidence="6" type="ordered locus">Mlab_0124</name>
</gene>
<evidence type="ECO:0000256" key="2">
    <source>
        <dbReference type="ARBA" id="ARBA00022692"/>
    </source>
</evidence>
<keyword evidence="7" id="KW-1185">Reference proteome</keyword>
<dbReference type="PANTHER" id="PTHR10806:SF6">
    <property type="entry name" value="SIGNAL PEPTIDASE COMPLEX CATALYTIC SUBUNIT SEC11"/>
    <property type="match status" value="1"/>
</dbReference>
<keyword evidence="4 5" id="KW-0472">Membrane</keyword>
<dbReference type="KEGG" id="mla:Mlab_0124"/>
<dbReference type="HOGENOM" id="CLU_054902_1_1_2"/>
<dbReference type="InterPro" id="IPR001733">
    <property type="entry name" value="Peptidase_S26B"/>
</dbReference>
<dbReference type="InterPro" id="IPR036286">
    <property type="entry name" value="LexA/Signal_pep-like_sf"/>
</dbReference>
<dbReference type="PROSITE" id="PS51257">
    <property type="entry name" value="PROKAR_LIPOPROTEIN"/>
    <property type="match status" value="1"/>
</dbReference>
<evidence type="ECO:0000256" key="4">
    <source>
        <dbReference type="ARBA" id="ARBA00023136"/>
    </source>
</evidence>
<feature type="transmembrane region" description="Helical" evidence="5">
    <location>
        <begin position="170"/>
        <end position="198"/>
    </location>
</feature>
<dbReference type="AlphaFoldDB" id="A2SPP5"/>
<evidence type="ECO:0000313" key="6">
    <source>
        <dbReference type="EMBL" id="ABN06301.1"/>
    </source>
</evidence>
<evidence type="ECO:0000256" key="5">
    <source>
        <dbReference type="SAM" id="Phobius"/>
    </source>
</evidence>
<reference evidence="6 7" key="1">
    <citation type="journal article" date="2009" name="Stand. Genomic Sci.">
        <title>Complete genome sequence of Methanocorpusculum labreanum type strain Z.</title>
        <authorList>
            <person name="Anderson I.J."/>
            <person name="Sieprawska-Lupa M."/>
            <person name="Goltsman E."/>
            <person name="Lapidus A."/>
            <person name="Copeland A."/>
            <person name="Glavina Del Rio T."/>
            <person name="Tice H."/>
            <person name="Dalin E."/>
            <person name="Barry K."/>
            <person name="Pitluck S."/>
            <person name="Hauser L."/>
            <person name="Land M."/>
            <person name="Lucas S."/>
            <person name="Richardson P."/>
            <person name="Whitman W.B."/>
            <person name="Kyrpides N.C."/>
        </authorList>
    </citation>
    <scope>NUCLEOTIDE SEQUENCE [LARGE SCALE GENOMIC DNA]</scope>
    <source>
        <strain evidence="7">ATCC 43576 / DSM 4855 / Z</strain>
    </source>
</reference>
<comment type="subcellular location">
    <subcellularLocation>
        <location evidence="1">Membrane</location>
    </subcellularLocation>
</comment>
<dbReference type="GO" id="GO:0016020">
    <property type="term" value="C:membrane"/>
    <property type="evidence" value="ECO:0007669"/>
    <property type="project" value="UniProtKB-SubCell"/>
</dbReference>
<organism evidence="6 7">
    <name type="scientific">Methanocorpusculum labreanum (strain ATCC 43576 / DSM 4855 / Z)</name>
    <dbReference type="NCBI Taxonomy" id="410358"/>
    <lineage>
        <taxon>Archaea</taxon>
        <taxon>Methanobacteriati</taxon>
        <taxon>Methanobacteriota</taxon>
        <taxon>Stenosarchaea group</taxon>
        <taxon>Methanomicrobia</taxon>
        <taxon>Methanomicrobiales</taxon>
        <taxon>Methanocorpusculaceae</taxon>
        <taxon>Methanocorpusculum</taxon>
    </lineage>
</organism>
<accession>A2SPP5</accession>
<proteinExistence type="predicted"/>
<dbReference type="eggNOG" id="arCOG01739">
    <property type="taxonomic scope" value="Archaea"/>
</dbReference>
<dbReference type="Proteomes" id="UP000000365">
    <property type="component" value="Chromosome"/>
</dbReference>
<dbReference type="GeneID" id="4796100"/>
<keyword evidence="3 5" id="KW-1133">Transmembrane helix</keyword>
<dbReference type="GO" id="GO:0004252">
    <property type="term" value="F:serine-type endopeptidase activity"/>
    <property type="evidence" value="ECO:0007669"/>
    <property type="project" value="InterPro"/>
</dbReference>
<dbReference type="STRING" id="410358.Mlab_0124"/>
<dbReference type="OrthoDB" id="4822at2157"/>
<dbReference type="GO" id="GO:0006465">
    <property type="term" value="P:signal peptide processing"/>
    <property type="evidence" value="ECO:0007669"/>
    <property type="project" value="InterPro"/>
</dbReference>
<dbReference type="RefSeq" id="WP_011832502.1">
    <property type="nucleotide sequence ID" value="NC_008942.1"/>
</dbReference>
<dbReference type="CDD" id="cd06530">
    <property type="entry name" value="S26_SPase_I"/>
    <property type="match status" value="1"/>
</dbReference>
<protein>
    <submittedName>
        <fullName evidence="6">Peptidase S26B, signal peptidase</fullName>
    </submittedName>
</protein>
<feature type="transmembrane region" description="Helical" evidence="5">
    <location>
        <begin position="21"/>
        <end position="46"/>
    </location>
</feature>
<dbReference type="InterPro" id="IPR019533">
    <property type="entry name" value="Peptidase_S26"/>
</dbReference>
<name>A2SPP5_METLZ</name>
<evidence type="ECO:0000256" key="1">
    <source>
        <dbReference type="ARBA" id="ARBA00004370"/>
    </source>
</evidence>
<sequence length="218" mass="23719">MSLSIPKLPESKDPKVNFIRDILIVFIIVAAIGCALFAVSGTWPALVAVESESMVPNLNVNDLVFVVDENRYGGFMTMVEAQEAGVISFGGYGDVIVYQPNGVTGVTPIIHRAITWINESVAEDAGFTGDAAHAGYITKGDNNDLIDQDAIFSAYGRMQPVKEEWIVGKALFAIPLIGFIPLHLFESALIVVLIIVIIELVSRKLKKNKETKTKGKKK</sequence>
<keyword evidence="2 5" id="KW-0812">Transmembrane</keyword>
<evidence type="ECO:0000313" key="7">
    <source>
        <dbReference type="Proteomes" id="UP000000365"/>
    </source>
</evidence>
<dbReference type="PANTHER" id="PTHR10806">
    <property type="entry name" value="SIGNAL PEPTIDASE COMPLEX CATALYTIC SUBUNIT SEC11"/>
    <property type="match status" value="1"/>
</dbReference>
<dbReference type="MEROPS" id="S26.017"/>
<evidence type="ECO:0000256" key="3">
    <source>
        <dbReference type="ARBA" id="ARBA00022989"/>
    </source>
</evidence>
<dbReference type="EMBL" id="CP000559">
    <property type="protein sequence ID" value="ABN06301.1"/>
    <property type="molecule type" value="Genomic_DNA"/>
</dbReference>